<dbReference type="PANTHER" id="PTHR35174">
    <property type="entry name" value="BLL7171 PROTEIN-RELATED"/>
    <property type="match status" value="1"/>
</dbReference>
<comment type="similarity">
    <text evidence="1">Belongs to the YciI family.</text>
</comment>
<evidence type="ECO:0000313" key="4">
    <source>
        <dbReference type="EMBL" id="WIX84127.1"/>
    </source>
</evidence>
<feature type="domain" description="YCII-related" evidence="3">
    <location>
        <begin position="5"/>
        <end position="100"/>
    </location>
</feature>
<dbReference type="Proteomes" id="UP001236014">
    <property type="component" value="Chromosome"/>
</dbReference>
<dbReference type="PANTHER" id="PTHR35174:SF3">
    <property type="entry name" value="BLL7171 PROTEIN"/>
    <property type="match status" value="1"/>
</dbReference>
<evidence type="ECO:0000256" key="2">
    <source>
        <dbReference type="SAM" id="MobiDB-lite"/>
    </source>
</evidence>
<name>A0A9Y2IQ01_9PSEU</name>
<dbReference type="EMBL" id="CP127294">
    <property type="protein sequence ID" value="WIX84127.1"/>
    <property type="molecule type" value="Genomic_DNA"/>
</dbReference>
<protein>
    <submittedName>
        <fullName evidence="4">YciI family protein</fullName>
    </submittedName>
</protein>
<dbReference type="Pfam" id="PF03795">
    <property type="entry name" value="YCII"/>
    <property type="match status" value="1"/>
</dbReference>
<proteinExistence type="inferred from homology"/>
<dbReference type="InterPro" id="IPR011008">
    <property type="entry name" value="Dimeric_a/b-barrel"/>
</dbReference>
<evidence type="ECO:0000259" key="3">
    <source>
        <dbReference type="Pfam" id="PF03795"/>
    </source>
</evidence>
<gene>
    <name evidence="4" type="ORF">QRX50_36935</name>
</gene>
<dbReference type="RefSeq" id="WP_285974659.1">
    <property type="nucleotide sequence ID" value="NZ_CP127294.1"/>
</dbReference>
<organism evidence="4 5">
    <name type="scientific">Amycolatopsis carbonis</name>
    <dbReference type="NCBI Taxonomy" id="715471"/>
    <lineage>
        <taxon>Bacteria</taxon>
        <taxon>Bacillati</taxon>
        <taxon>Actinomycetota</taxon>
        <taxon>Actinomycetes</taxon>
        <taxon>Pseudonocardiales</taxon>
        <taxon>Pseudonocardiaceae</taxon>
        <taxon>Amycolatopsis</taxon>
    </lineage>
</organism>
<dbReference type="InterPro" id="IPR005545">
    <property type="entry name" value="YCII"/>
</dbReference>
<dbReference type="AlphaFoldDB" id="A0A9Y2IQ01"/>
<keyword evidence="5" id="KW-1185">Reference proteome</keyword>
<evidence type="ECO:0000313" key="5">
    <source>
        <dbReference type="Proteomes" id="UP001236014"/>
    </source>
</evidence>
<sequence length="104" mass="10620">MGSGSAQERAEVEAGHAAFNAAAGAAVISGHELLPTATATSLRGSVSGRPTPTDGPFRESKEALGGYYVVEAPDLDAAVKLAERLPDLRVAHSGVEIRPINEPG</sequence>
<reference evidence="4 5" key="1">
    <citation type="submission" date="2023-06" db="EMBL/GenBank/DDBJ databases">
        <authorList>
            <person name="Oyuntsetseg B."/>
            <person name="Kim S.B."/>
        </authorList>
    </citation>
    <scope>NUCLEOTIDE SEQUENCE [LARGE SCALE GENOMIC DNA]</scope>
    <source>
        <strain evidence="4 5">2-15</strain>
    </source>
</reference>
<dbReference type="KEGG" id="acab:QRX50_36935"/>
<evidence type="ECO:0000256" key="1">
    <source>
        <dbReference type="ARBA" id="ARBA00007689"/>
    </source>
</evidence>
<dbReference type="SUPFAM" id="SSF54909">
    <property type="entry name" value="Dimeric alpha+beta barrel"/>
    <property type="match status" value="1"/>
</dbReference>
<feature type="compositionally biased region" description="Polar residues" evidence="2">
    <location>
        <begin position="38"/>
        <end position="50"/>
    </location>
</feature>
<feature type="region of interest" description="Disordered" evidence="2">
    <location>
        <begin position="38"/>
        <end position="60"/>
    </location>
</feature>
<dbReference type="Gene3D" id="3.30.70.1060">
    <property type="entry name" value="Dimeric alpha+beta barrel"/>
    <property type="match status" value="1"/>
</dbReference>
<accession>A0A9Y2IQ01</accession>